<organism evidence="1 2">
    <name type="scientific">Pseudomonas savastanoi</name>
    <name type="common">Pseudomonas syringae pv. savastanoi</name>
    <dbReference type="NCBI Taxonomy" id="29438"/>
    <lineage>
        <taxon>Bacteria</taxon>
        <taxon>Pseudomonadati</taxon>
        <taxon>Pseudomonadota</taxon>
        <taxon>Gammaproteobacteria</taxon>
        <taxon>Pseudomonadales</taxon>
        <taxon>Pseudomonadaceae</taxon>
        <taxon>Pseudomonas</taxon>
    </lineage>
</organism>
<sequence>MAIRKPPKSPRPLTSRAVRSLTSPLSTLICNVANWKCCSTLKNSPLAVFDSSQPTSPGGMTMQHWKRTIEQANRCFNLGEWVEARELYLQALALAQVLFERWADVDEAVAGCVISHHNLADLHLSLGQPEESAEYLCAIHQHLLRTMQDQRLPPALREAALRHSSKTYAELLSFISEHGEYPRTHRLLNSSSEHTRSSLKRHSAATSGLFYGAH</sequence>
<gene>
    <name evidence="1" type="ORF">ALP51_100200</name>
</gene>
<name>A0A3M5JJQ7_PSESS</name>
<dbReference type="InterPro" id="IPR011990">
    <property type="entry name" value="TPR-like_helical_dom_sf"/>
</dbReference>
<protein>
    <submittedName>
        <fullName evidence="1">TPR repeat</fullName>
    </submittedName>
</protein>
<evidence type="ECO:0000313" key="2">
    <source>
        <dbReference type="Proteomes" id="UP000278180"/>
    </source>
</evidence>
<dbReference type="AlphaFoldDB" id="A0A3M5JJQ7"/>
<dbReference type="Proteomes" id="UP000278180">
    <property type="component" value="Unassembled WGS sequence"/>
</dbReference>
<dbReference type="EMBL" id="RBTE01000404">
    <property type="protein sequence ID" value="RMT23578.1"/>
    <property type="molecule type" value="Genomic_DNA"/>
</dbReference>
<dbReference type="Gene3D" id="1.25.40.10">
    <property type="entry name" value="Tetratricopeptide repeat domain"/>
    <property type="match status" value="1"/>
</dbReference>
<dbReference type="SUPFAM" id="SSF48452">
    <property type="entry name" value="TPR-like"/>
    <property type="match status" value="1"/>
</dbReference>
<comment type="caution">
    <text evidence="1">The sequence shown here is derived from an EMBL/GenBank/DDBJ whole genome shotgun (WGS) entry which is preliminary data.</text>
</comment>
<proteinExistence type="predicted"/>
<accession>A0A3M5JJQ7</accession>
<reference evidence="1 2" key="1">
    <citation type="submission" date="2018-08" db="EMBL/GenBank/DDBJ databases">
        <title>Recombination of ecologically and evolutionarily significant loci maintains genetic cohesion in the Pseudomonas syringae species complex.</title>
        <authorList>
            <person name="Dillon M."/>
            <person name="Thakur S."/>
            <person name="Almeida R.N.D."/>
            <person name="Weir B.S."/>
            <person name="Guttman D.S."/>
        </authorList>
    </citation>
    <scope>NUCLEOTIDE SEQUENCE [LARGE SCALE GENOMIC DNA]</scope>
    <source>
        <strain evidence="1 2">ICMP 13684</strain>
    </source>
</reference>
<evidence type="ECO:0000313" key="1">
    <source>
        <dbReference type="EMBL" id="RMT23578.1"/>
    </source>
</evidence>